<proteinExistence type="predicted"/>
<name>A0A087HLA2_ARAAL</name>
<dbReference type="Gramene" id="KFK42904">
    <property type="protein sequence ID" value="KFK42904"/>
    <property type="gene ID" value="AALP_AA1G053400"/>
</dbReference>
<dbReference type="Proteomes" id="UP000029120">
    <property type="component" value="Chromosome 1"/>
</dbReference>
<accession>A0A087HLA2</accession>
<protein>
    <submittedName>
        <fullName evidence="1">Uncharacterized protein</fullName>
    </submittedName>
</protein>
<gene>
    <name evidence="1" type="ordered locus">AALP_Aa1g053400</name>
</gene>
<keyword evidence="2" id="KW-1185">Reference proteome</keyword>
<evidence type="ECO:0000313" key="1">
    <source>
        <dbReference type="EMBL" id="KFK42904.1"/>
    </source>
</evidence>
<organism evidence="1 2">
    <name type="scientific">Arabis alpina</name>
    <name type="common">Alpine rock-cress</name>
    <dbReference type="NCBI Taxonomy" id="50452"/>
    <lineage>
        <taxon>Eukaryota</taxon>
        <taxon>Viridiplantae</taxon>
        <taxon>Streptophyta</taxon>
        <taxon>Embryophyta</taxon>
        <taxon>Tracheophyta</taxon>
        <taxon>Spermatophyta</taxon>
        <taxon>Magnoliopsida</taxon>
        <taxon>eudicotyledons</taxon>
        <taxon>Gunneridae</taxon>
        <taxon>Pentapetalae</taxon>
        <taxon>rosids</taxon>
        <taxon>malvids</taxon>
        <taxon>Brassicales</taxon>
        <taxon>Brassicaceae</taxon>
        <taxon>Arabideae</taxon>
        <taxon>Arabis</taxon>
    </lineage>
</organism>
<evidence type="ECO:0000313" key="2">
    <source>
        <dbReference type="Proteomes" id="UP000029120"/>
    </source>
</evidence>
<reference evidence="2" key="1">
    <citation type="journal article" date="2015" name="Nat. Plants">
        <title>Genome expansion of Arabis alpina linked with retrotransposition and reduced symmetric DNA methylation.</title>
        <authorList>
            <person name="Willing E.M."/>
            <person name="Rawat V."/>
            <person name="Mandakova T."/>
            <person name="Maumus F."/>
            <person name="James G.V."/>
            <person name="Nordstroem K.J."/>
            <person name="Becker C."/>
            <person name="Warthmann N."/>
            <person name="Chica C."/>
            <person name="Szarzynska B."/>
            <person name="Zytnicki M."/>
            <person name="Albani M.C."/>
            <person name="Kiefer C."/>
            <person name="Bergonzi S."/>
            <person name="Castaings L."/>
            <person name="Mateos J.L."/>
            <person name="Berns M.C."/>
            <person name="Bujdoso N."/>
            <person name="Piofczyk T."/>
            <person name="de Lorenzo L."/>
            <person name="Barrero-Sicilia C."/>
            <person name="Mateos I."/>
            <person name="Piednoel M."/>
            <person name="Hagmann J."/>
            <person name="Chen-Min-Tao R."/>
            <person name="Iglesias-Fernandez R."/>
            <person name="Schuster S.C."/>
            <person name="Alonso-Blanco C."/>
            <person name="Roudier F."/>
            <person name="Carbonero P."/>
            <person name="Paz-Ares J."/>
            <person name="Davis S.J."/>
            <person name="Pecinka A."/>
            <person name="Quesneville H."/>
            <person name="Colot V."/>
            <person name="Lysak M.A."/>
            <person name="Weigel D."/>
            <person name="Coupland G."/>
            <person name="Schneeberger K."/>
        </authorList>
    </citation>
    <scope>NUCLEOTIDE SEQUENCE [LARGE SCALE GENOMIC DNA]</scope>
    <source>
        <strain evidence="2">cv. Pajares</strain>
    </source>
</reference>
<sequence>MEKTMMKRNRFGPSLTSLRLALVDSIDEMAQLCSSRTKDRDVLISGFQTIGVMLKSVSGYQGDTPIESGLKSLEDTTKLLAKTYMEVAHELEPELFPYADKCLLHEEEANNNITSLEMVLLPLLF</sequence>
<dbReference type="AlphaFoldDB" id="A0A087HLA2"/>
<dbReference type="EMBL" id="CM002869">
    <property type="protein sequence ID" value="KFK42904.1"/>
    <property type="molecule type" value="Genomic_DNA"/>
</dbReference>